<dbReference type="STRING" id="64571.A0A1Y2GP38"/>
<dbReference type="Pfam" id="PF00561">
    <property type="entry name" value="Abhydrolase_1"/>
    <property type="match status" value="1"/>
</dbReference>
<dbReference type="Proteomes" id="UP000193648">
    <property type="component" value="Unassembled WGS sequence"/>
</dbReference>
<dbReference type="InParanoid" id="A0A1Y2GP38"/>
<dbReference type="GeneID" id="33572051"/>
<name>A0A1Y2GP38_9FUNG</name>
<gene>
    <name evidence="3" type="ORF">BCR41DRAFT_422824</name>
</gene>
<keyword evidence="1" id="KW-0812">Transmembrane</keyword>
<evidence type="ECO:0000313" key="3">
    <source>
        <dbReference type="EMBL" id="ORZ13302.1"/>
    </source>
</evidence>
<dbReference type="SUPFAM" id="SSF53474">
    <property type="entry name" value="alpha/beta-Hydrolases"/>
    <property type="match status" value="1"/>
</dbReference>
<sequence>MIVDHLLTRSAVRSIGLLLAAIVPLATGYFLYVLAYKETPVDTLVHNVPVFFRILQSNTSTIAELPTIASNVLSQSSSPSSLTAAAAATSMAASSRSFGVVSASAACSDSPNSEILAILSEADKVHLSPATINTLLALASFLESHGWWHHALTNVPGYHYTINALGPLRARVEPLLQHPIVASYIASHQALAWVVSLFHIWLATEILFYIHFWTRLAQAQEIDRYGKGPKTRRERKELFQRCLETIAEGDGAKTWVETWFDTGRTARPAKFEEIGRSNMMQWLAWAYWAAPIEEVFNSPTDIMDLNEMVDSLESSKGIKFSDGHNPEVECIRLAFDPVVASHRPLIYYALVWTANAIASLVFYLLGFIRFEGTSYRAHLFKNSFDKVAGNKDNMNINPATDLTYWHRSPADPKNKIPLVFIHGIGIGLAQYIHWVIALSTISRPVILIEVPYVSNKLFRSECMTPDETYFAIARILKTHEYPKATFMGHSLGTMLCAAVMRASPANSSKSIVHGLVLADPICFLTHHSIARNFAYRIPSTAAELIMDLFAAREIGTSWYIMRRFCWDQCIIFPVLWRRRASIKCGRETVLSLQGRYSPVLPKMTRVFLSRKDNLLNMDMIAEYLRKSVGLREDKQELHIMEDMDHAQFLLRPTWFFKVLKAAQEC</sequence>
<keyword evidence="3" id="KW-0378">Hydrolase</keyword>
<dbReference type="InterPro" id="IPR029058">
    <property type="entry name" value="AB_hydrolase_fold"/>
</dbReference>
<dbReference type="Gene3D" id="3.40.50.1820">
    <property type="entry name" value="alpha/beta hydrolase"/>
    <property type="match status" value="1"/>
</dbReference>
<dbReference type="InterPro" id="IPR000073">
    <property type="entry name" value="AB_hydrolase_1"/>
</dbReference>
<feature type="transmembrane region" description="Helical" evidence="1">
    <location>
        <begin position="190"/>
        <end position="210"/>
    </location>
</feature>
<accession>A0A1Y2GP38</accession>
<organism evidence="3 4">
    <name type="scientific">Lobosporangium transversale</name>
    <dbReference type="NCBI Taxonomy" id="64571"/>
    <lineage>
        <taxon>Eukaryota</taxon>
        <taxon>Fungi</taxon>
        <taxon>Fungi incertae sedis</taxon>
        <taxon>Mucoromycota</taxon>
        <taxon>Mortierellomycotina</taxon>
        <taxon>Mortierellomycetes</taxon>
        <taxon>Mortierellales</taxon>
        <taxon>Mortierellaceae</taxon>
        <taxon>Lobosporangium</taxon>
    </lineage>
</organism>
<evidence type="ECO:0000256" key="1">
    <source>
        <dbReference type="SAM" id="Phobius"/>
    </source>
</evidence>
<dbReference type="PANTHER" id="PTHR37471:SF1">
    <property type="entry name" value="AB HYDROLASE-1 DOMAIN-CONTAINING PROTEIN"/>
    <property type="match status" value="1"/>
</dbReference>
<feature type="transmembrane region" description="Helical" evidence="1">
    <location>
        <begin position="345"/>
        <end position="368"/>
    </location>
</feature>
<dbReference type="EMBL" id="MCFF01000023">
    <property type="protein sequence ID" value="ORZ13302.1"/>
    <property type="molecule type" value="Genomic_DNA"/>
</dbReference>
<dbReference type="GO" id="GO:0016787">
    <property type="term" value="F:hydrolase activity"/>
    <property type="evidence" value="ECO:0007669"/>
    <property type="project" value="UniProtKB-KW"/>
</dbReference>
<evidence type="ECO:0000313" key="4">
    <source>
        <dbReference type="Proteomes" id="UP000193648"/>
    </source>
</evidence>
<dbReference type="AlphaFoldDB" id="A0A1Y2GP38"/>
<proteinExistence type="predicted"/>
<dbReference type="OrthoDB" id="6431331at2759"/>
<dbReference type="PANTHER" id="PTHR37471">
    <property type="entry name" value="UNNAMED PRODUCT"/>
    <property type="match status" value="1"/>
</dbReference>
<keyword evidence="1" id="KW-0472">Membrane</keyword>
<reference evidence="3 4" key="1">
    <citation type="submission" date="2016-07" db="EMBL/GenBank/DDBJ databases">
        <title>Pervasive Adenine N6-methylation of Active Genes in Fungi.</title>
        <authorList>
            <consortium name="DOE Joint Genome Institute"/>
            <person name="Mondo S.J."/>
            <person name="Dannebaum R.O."/>
            <person name="Kuo R.C."/>
            <person name="Labutti K."/>
            <person name="Haridas S."/>
            <person name="Kuo A."/>
            <person name="Salamov A."/>
            <person name="Ahrendt S.R."/>
            <person name="Lipzen A."/>
            <person name="Sullivan W."/>
            <person name="Andreopoulos W.B."/>
            <person name="Clum A."/>
            <person name="Lindquist E."/>
            <person name="Daum C."/>
            <person name="Ramamoorthy G.K."/>
            <person name="Gryganskyi A."/>
            <person name="Culley D."/>
            <person name="Magnuson J.K."/>
            <person name="James T.Y."/>
            <person name="O'Malley M.A."/>
            <person name="Stajich J.E."/>
            <person name="Spatafora J.W."/>
            <person name="Visel A."/>
            <person name="Grigoriev I.V."/>
        </authorList>
    </citation>
    <scope>NUCLEOTIDE SEQUENCE [LARGE SCALE GENOMIC DNA]</scope>
    <source>
        <strain evidence="3 4">NRRL 3116</strain>
    </source>
</reference>
<dbReference type="RefSeq" id="XP_021880383.1">
    <property type="nucleotide sequence ID" value="XM_022030209.1"/>
</dbReference>
<evidence type="ECO:0000259" key="2">
    <source>
        <dbReference type="Pfam" id="PF00561"/>
    </source>
</evidence>
<feature type="transmembrane region" description="Helical" evidence="1">
    <location>
        <begin position="15"/>
        <end position="35"/>
    </location>
</feature>
<feature type="transmembrane region" description="Helical" evidence="1">
    <location>
        <begin position="416"/>
        <end position="436"/>
    </location>
</feature>
<comment type="caution">
    <text evidence="3">The sequence shown here is derived from an EMBL/GenBank/DDBJ whole genome shotgun (WGS) entry which is preliminary data.</text>
</comment>
<feature type="domain" description="AB hydrolase-1" evidence="2">
    <location>
        <begin position="417"/>
        <end position="531"/>
    </location>
</feature>
<keyword evidence="1" id="KW-1133">Transmembrane helix</keyword>
<protein>
    <submittedName>
        <fullName evidence="3">Alpha/Beta hydrolase protein</fullName>
    </submittedName>
</protein>
<keyword evidence="4" id="KW-1185">Reference proteome</keyword>